<feature type="region of interest" description="Disordered" evidence="1">
    <location>
        <begin position="202"/>
        <end position="248"/>
    </location>
</feature>
<evidence type="ECO:0008006" key="4">
    <source>
        <dbReference type="Google" id="ProtNLM"/>
    </source>
</evidence>
<evidence type="ECO:0000313" key="3">
    <source>
        <dbReference type="Proteomes" id="UP001385951"/>
    </source>
</evidence>
<dbReference type="AlphaFoldDB" id="A0AAW0GN97"/>
<feature type="compositionally biased region" description="Polar residues" evidence="1">
    <location>
        <begin position="202"/>
        <end position="220"/>
    </location>
</feature>
<gene>
    <name evidence="2" type="ORF">QCA50_004200</name>
</gene>
<name>A0AAW0GN97_9APHY</name>
<evidence type="ECO:0000256" key="1">
    <source>
        <dbReference type="SAM" id="MobiDB-lite"/>
    </source>
</evidence>
<sequence length="316" mass="36006">MPPMPNVRHPPNPHPSSNEEHYRDDTGRICCLAHKVPLKRYMSRTDTHPNMWFYKCPGLCRIFQWENMLQYIPAQANGGSNMIQRTLPEVVQMTPPTSPSKRPRTDDNGPETPTAKRSHLDTPSSRLRLTPAQSARRAQKIAEGLKERERLAGSSAQVQQQPISSVQQELNQAARRPSESDDEYDQHFDGIDYSAVVLDSSTIAPDRATTPTRSYNNDQLMTPPGSSSSSSGSKGKEREQPAGRWPTYPIRPFPSRRIDSRVILYLRWRMRILRSSAEQLAWRPSTPDELKEIIKELKKENKIGQEGEQKVKGREQ</sequence>
<dbReference type="Proteomes" id="UP001385951">
    <property type="component" value="Unassembled WGS sequence"/>
</dbReference>
<reference evidence="2 3" key="1">
    <citation type="submission" date="2022-09" db="EMBL/GenBank/DDBJ databases">
        <authorList>
            <person name="Palmer J.M."/>
        </authorList>
    </citation>
    <scope>NUCLEOTIDE SEQUENCE [LARGE SCALE GENOMIC DNA]</scope>
    <source>
        <strain evidence="2 3">DSM 7382</strain>
    </source>
</reference>
<organism evidence="2 3">
    <name type="scientific">Cerrena zonata</name>
    <dbReference type="NCBI Taxonomy" id="2478898"/>
    <lineage>
        <taxon>Eukaryota</taxon>
        <taxon>Fungi</taxon>
        <taxon>Dikarya</taxon>
        <taxon>Basidiomycota</taxon>
        <taxon>Agaricomycotina</taxon>
        <taxon>Agaricomycetes</taxon>
        <taxon>Polyporales</taxon>
        <taxon>Cerrenaceae</taxon>
        <taxon>Cerrena</taxon>
    </lineage>
</organism>
<accession>A0AAW0GN97</accession>
<keyword evidence="3" id="KW-1185">Reference proteome</keyword>
<protein>
    <recommendedName>
        <fullName evidence="4">Zinc finger GRF-type domain-containing protein</fullName>
    </recommendedName>
</protein>
<proteinExistence type="predicted"/>
<feature type="compositionally biased region" description="Pro residues" evidence="1">
    <location>
        <begin position="1"/>
        <end position="14"/>
    </location>
</feature>
<feature type="region of interest" description="Disordered" evidence="1">
    <location>
        <begin position="1"/>
        <end position="22"/>
    </location>
</feature>
<evidence type="ECO:0000313" key="2">
    <source>
        <dbReference type="EMBL" id="KAK7692570.1"/>
    </source>
</evidence>
<dbReference type="EMBL" id="JASBNA010000004">
    <property type="protein sequence ID" value="KAK7692570.1"/>
    <property type="molecule type" value="Genomic_DNA"/>
</dbReference>
<feature type="compositionally biased region" description="Low complexity" evidence="1">
    <location>
        <begin position="154"/>
        <end position="168"/>
    </location>
</feature>
<feature type="compositionally biased region" description="Polar residues" evidence="1">
    <location>
        <begin position="121"/>
        <end position="133"/>
    </location>
</feature>
<comment type="caution">
    <text evidence="2">The sequence shown here is derived from an EMBL/GenBank/DDBJ whole genome shotgun (WGS) entry which is preliminary data.</text>
</comment>
<feature type="region of interest" description="Disordered" evidence="1">
    <location>
        <begin position="92"/>
        <end position="186"/>
    </location>
</feature>